<keyword evidence="1" id="KW-1133">Transmembrane helix</keyword>
<protein>
    <submittedName>
        <fullName evidence="2">Uncharacterized protein</fullName>
    </submittedName>
</protein>
<dbReference type="RefSeq" id="WP_173415902.1">
    <property type="nucleotide sequence ID" value="NZ_CP054139.1"/>
</dbReference>
<reference evidence="2 3" key="1">
    <citation type="submission" date="2020-05" db="EMBL/GenBank/DDBJ databases">
        <title>Mucilaginibacter mali sp. nov.</title>
        <authorList>
            <person name="Kim H.S."/>
            <person name="Lee K.C."/>
            <person name="Suh M.K."/>
            <person name="Kim J.-S."/>
            <person name="Han K.-I."/>
            <person name="Eom M.K."/>
            <person name="Shin Y.K."/>
            <person name="Lee J.-S."/>
        </authorList>
    </citation>
    <scope>NUCLEOTIDE SEQUENCE [LARGE SCALE GENOMIC DNA]</scope>
    <source>
        <strain evidence="2 3">G2-14</strain>
    </source>
</reference>
<name>A0A7D4UG26_9SPHI</name>
<feature type="transmembrane region" description="Helical" evidence="1">
    <location>
        <begin position="124"/>
        <end position="142"/>
    </location>
</feature>
<dbReference type="Proteomes" id="UP000505355">
    <property type="component" value="Chromosome"/>
</dbReference>
<gene>
    <name evidence="2" type="ORF">HQ865_16220</name>
</gene>
<evidence type="ECO:0000256" key="1">
    <source>
        <dbReference type="SAM" id="Phobius"/>
    </source>
</evidence>
<sequence>MADIEVFKLNNCDPEEIEDIILKIEKSFRLNFKQGDFKDVKTFGDLCDIVMDRIEGESVNSCTSQQAFYKIRDAIIGTCSIDRDSLTLDTELSFIFPRRNRIYKVRQFRDQLGIRVNILGIKNWLGWFITVCFILSFGLLFINWLYALIAIAASIGMYRFSYLFGKELKINTVRQLTELVATEHYRLSRRNSKRYNKKEVVDTIKRIFINDLAVAESALNRDSAF</sequence>
<evidence type="ECO:0000313" key="3">
    <source>
        <dbReference type="Proteomes" id="UP000505355"/>
    </source>
</evidence>
<dbReference type="AlphaFoldDB" id="A0A7D4UG26"/>
<keyword evidence="1" id="KW-0812">Transmembrane</keyword>
<accession>A0A7D4UG26</accession>
<keyword evidence="3" id="KW-1185">Reference proteome</keyword>
<organism evidence="2 3">
    <name type="scientific">Mucilaginibacter mali</name>
    <dbReference type="NCBI Taxonomy" id="2740462"/>
    <lineage>
        <taxon>Bacteria</taxon>
        <taxon>Pseudomonadati</taxon>
        <taxon>Bacteroidota</taxon>
        <taxon>Sphingobacteriia</taxon>
        <taxon>Sphingobacteriales</taxon>
        <taxon>Sphingobacteriaceae</taxon>
        <taxon>Mucilaginibacter</taxon>
    </lineage>
</organism>
<feature type="transmembrane region" description="Helical" evidence="1">
    <location>
        <begin position="148"/>
        <end position="165"/>
    </location>
</feature>
<dbReference type="KEGG" id="mmab:HQ865_16220"/>
<keyword evidence="1" id="KW-0472">Membrane</keyword>
<dbReference type="EMBL" id="CP054139">
    <property type="protein sequence ID" value="QKJ31236.1"/>
    <property type="molecule type" value="Genomic_DNA"/>
</dbReference>
<proteinExistence type="predicted"/>
<evidence type="ECO:0000313" key="2">
    <source>
        <dbReference type="EMBL" id="QKJ31236.1"/>
    </source>
</evidence>